<dbReference type="Proteomes" id="UP001315686">
    <property type="component" value="Unassembled WGS sequence"/>
</dbReference>
<proteinExistence type="predicted"/>
<dbReference type="PANTHER" id="PTHR28141">
    <property type="entry name" value="2',3'-CYCLIC-NUCLEOTIDE 3'-PHOSPHODIESTERASE"/>
    <property type="match status" value="1"/>
</dbReference>
<dbReference type="InterPro" id="IPR012386">
    <property type="entry name" value="Cyclic-nucl_3Pdiesterase"/>
</dbReference>
<sequence length="173" mass="18410">MNDVTEPHSVWLMPQSDVAAQLSALNAELSAAGAGPVFAPHLTLLGDLEGAPEASAAICADLFSGSGVIEGRINAVRTGPAYFMALYAEVPLPEGRLAARAALIQRLERPAAQGFTPHISLAYGPDAPAMRHRFEGALEGLVGMRVVFDHLAIARSAKSIPERDWQVLQKIYL</sequence>
<dbReference type="Pfam" id="PF13563">
    <property type="entry name" value="2_5_RNA_ligase2"/>
    <property type="match status" value="1"/>
</dbReference>
<evidence type="ECO:0000313" key="1">
    <source>
        <dbReference type="EMBL" id="MBT0958473.1"/>
    </source>
</evidence>
<accession>A0AAP2CVL5</accession>
<reference evidence="1 2" key="1">
    <citation type="journal article" date="2021" name="Arch. Microbiol.">
        <title>Harenicola maris gen. nov., sp. nov. isolated from the Sea of Japan shallow sediments.</title>
        <authorList>
            <person name="Romanenko L.A."/>
            <person name="Kurilenko V.V."/>
            <person name="Chernysheva N.Y."/>
            <person name="Tekutyeva L.A."/>
            <person name="Velansky P.V."/>
            <person name="Svetashev V.I."/>
            <person name="Isaeva M.P."/>
        </authorList>
    </citation>
    <scope>NUCLEOTIDE SEQUENCE [LARGE SCALE GENOMIC DNA]</scope>
    <source>
        <strain evidence="1 2">KMM 3653</strain>
    </source>
</reference>
<dbReference type="GO" id="GO:0004113">
    <property type="term" value="F:2',3'-cyclic-nucleotide 3'-phosphodiesterase activity"/>
    <property type="evidence" value="ECO:0007669"/>
    <property type="project" value="TreeGrafter"/>
</dbReference>
<dbReference type="Gene3D" id="3.90.1140.10">
    <property type="entry name" value="Cyclic phosphodiesterase"/>
    <property type="match status" value="1"/>
</dbReference>
<dbReference type="GO" id="GO:0009187">
    <property type="term" value="P:cyclic nucleotide metabolic process"/>
    <property type="evidence" value="ECO:0007669"/>
    <property type="project" value="TreeGrafter"/>
</dbReference>
<evidence type="ECO:0008006" key="3">
    <source>
        <dbReference type="Google" id="ProtNLM"/>
    </source>
</evidence>
<organism evidence="1 2">
    <name type="scientific">Harenicola maris</name>
    <dbReference type="NCBI Taxonomy" id="2841044"/>
    <lineage>
        <taxon>Bacteria</taxon>
        <taxon>Pseudomonadati</taxon>
        <taxon>Pseudomonadota</taxon>
        <taxon>Alphaproteobacteria</taxon>
        <taxon>Rhodobacterales</taxon>
        <taxon>Paracoccaceae</taxon>
        <taxon>Harenicola</taxon>
    </lineage>
</organism>
<evidence type="ECO:0000313" key="2">
    <source>
        <dbReference type="Proteomes" id="UP001315686"/>
    </source>
</evidence>
<dbReference type="SUPFAM" id="SSF55144">
    <property type="entry name" value="LigT-like"/>
    <property type="match status" value="1"/>
</dbReference>
<dbReference type="PANTHER" id="PTHR28141:SF1">
    <property type="entry name" value="2',3'-CYCLIC-NUCLEOTIDE 3'-PHOSPHODIESTERASE"/>
    <property type="match status" value="1"/>
</dbReference>
<gene>
    <name evidence="1" type="ORF">IV417_13870</name>
</gene>
<comment type="caution">
    <text evidence="1">The sequence shown here is derived from an EMBL/GenBank/DDBJ whole genome shotgun (WGS) entry which is preliminary data.</text>
</comment>
<name>A0AAP2CVL5_9RHOB</name>
<keyword evidence="2" id="KW-1185">Reference proteome</keyword>
<dbReference type="AlphaFoldDB" id="A0AAP2CVL5"/>
<dbReference type="InterPro" id="IPR009097">
    <property type="entry name" value="Cyclic_Pdiesterase"/>
</dbReference>
<dbReference type="RefSeq" id="WP_327794707.1">
    <property type="nucleotide sequence ID" value="NZ_JADQAZ010000003.1"/>
</dbReference>
<protein>
    <recommendedName>
        <fullName evidence="3">2'-5' RNA ligase</fullName>
    </recommendedName>
</protein>
<dbReference type="EMBL" id="JADQAZ010000003">
    <property type="protein sequence ID" value="MBT0958473.1"/>
    <property type="molecule type" value="Genomic_DNA"/>
</dbReference>